<keyword evidence="3" id="KW-1185">Reference proteome</keyword>
<dbReference type="Proteomes" id="UP000265742">
    <property type="component" value="Unassembled WGS sequence"/>
</dbReference>
<dbReference type="AlphaFoldDB" id="A0A3A1U4J7"/>
<dbReference type="PANTHER" id="PTHR15020:SF50">
    <property type="entry name" value="UPF0659 PROTEIN YMR090W"/>
    <property type="match status" value="1"/>
</dbReference>
<reference evidence="3" key="1">
    <citation type="submission" date="2018-09" db="EMBL/GenBank/DDBJ databases">
        <authorList>
            <person name="Kim I."/>
        </authorList>
    </citation>
    <scope>NUCLEOTIDE SEQUENCE [LARGE SCALE GENOMIC DNA]</scope>
    <source>
        <strain evidence="3">DD4a</strain>
    </source>
</reference>
<dbReference type="PANTHER" id="PTHR15020">
    <property type="entry name" value="FLAVIN REDUCTASE-RELATED"/>
    <property type="match status" value="1"/>
</dbReference>
<proteinExistence type="predicted"/>
<dbReference type="Pfam" id="PF13460">
    <property type="entry name" value="NAD_binding_10"/>
    <property type="match status" value="1"/>
</dbReference>
<dbReference type="InterPro" id="IPR016040">
    <property type="entry name" value="NAD(P)-bd_dom"/>
</dbReference>
<dbReference type="Gene3D" id="3.40.50.720">
    <property type="entry name" value="NAD(P)-binding Rossmann-like Domain"/>
    <property type="match status" value="1"/>
</dbReference>
<accession>A0A3A1U4J7</accession>
<dbReference type="SUPFAM" id="SSF51735">
    <property type="entry name" value="NAD(P)-binding Rossmann-fold domains"/>
    <property type="match status" value="1"/>
</dbReference>
<evidence type="ECO:0000313" key="3">
    <source>
        <dbReference type="Proteomes" id="UP000265742"/>
    </source>
</evidence>
<gene>
    <name evidence="2" type="ORF">D1781_00235</name>
</gene>
<evidence type="ECO:0000259" key="1">
    <source>
        <dbReference type="Pfam" id="PF13460"/>
    </source>
</evidence>
<organism evidence="2 3">
    <name type="scientific">Amnibacterium setariae</name>
    <dbReference type="NCBI Taxonomy" id="2306585"/>
    <lineage>
        <taxon>Bacteria</taxon>
        <taxon>Bacillati</taxon>
        <taxon>Actinomycetota</taxon>
        <taxon>Actinomycetes</taxon>
        <taxon>Micrococcales</taxon>
        <taxon>Microbacteriaceae</taxon>
        <taxon>Amnibacterium</taxon>
    </lineage>
</organism>
<dbReference type="EMBL" id="QXTG01000001">
    <property type="protein sequence ID" value="RIX29948.1"/>
    <property type="molecule type" value="Genomic_DNA"/>
</dbReference>
<protein>
    <submittedName>
        <fullName evidence="2">NAD(P)-dependent oxidoreductase</fullName>
    </submittedName>
</protein>
<feature type="domain" description="NAD(P)-binding" evidence="1">
    <location>
        <begin position="59"/>
        <end position="241"/>
    </location>
</feature>
<name>A0A3A1U4J7_9MICO</name>
<sequence length="275" mass="30298">MVHEDDGWAEEPARQRAEVLRHGPRDAGLRVVRQAWPSPPRITGDQQSEANVTGVFLTGVTGKLGRRLSDVLVRDGVEVVGLHREEGQADDLEQRGVTPVRGDLAVMTEAELAHVMRGTTAVAFTAGSDGDDESINAIDRDAPARVARAAQRAGIHRFVLVSVFPEAWVNHELTSSFEHWLRAKREAEIQLAETDLDWVIVRPGALTSESGSHTVHVGGAIRYDEVSRDDVARVLAHLLEHTDIHREIVELTEGHDRIPAALQAYANFVRSRHAL</sequence>
<comment type="caution">
    <text evidence="2">The sequence shown here is derived from an EMBL/GenBank/DDBJ whole genome shotgun (WGS) entry which is preliminary data.</text>
</comment>
<dbReference type="InterPro" id="IPR036291">
    <property type="entry name" value="NAD(P)-bd_dom_sf"/>
</dbReference>
<evidence type="ECO:0000313" key="2">
    <source>
        <dbReference type="EMBL" id="RIX29948.1"/>
    </source>
</evidence>